<comment type="caution">
    <text evidence="1">The sequence shown here is derived from an EMBL/GenBank/DDBJ whole genome shotgun (WGS) entry which is preliminary data.</text>
</comment>
<reference evidence="2" key="1">
    <citation type="submission" date="2012-11" db="EMBL/GenBank/DDBJ databases">
        <authorList>
            <person name="Lucero-Rivera Y.E."/>
            <person name="Tovar-Ramirez D."/>
        </authorList>
    </citation>
    <scope>NUCLEOTIDE SEQUENCE [LARGE SCALE GENOMIC DNA]</scope>
    <source>
        <strain evidence="2">Araruama</strain>
    </source>
</reference>
<evidence type="ECO:0000313" key="1">
    <source>
        <dbReference type="EMBL" id="ETR71431.1"/>
    </source>
</evidence>
<dbReference type="Pfam" id="PF11932">
    <property type="entry name" value="DUF3450"/>
    <property type="match status" value="1"/>
</dbReference>
<name>A0A1V1P9A4_9BACT</name>
<dbReference type="InterPro" id="IPR016866">
    <property type="entry name" value="UCP028069"/>
</dbReference>
<dbReference type="AlphaFoldDB" id="A0A1V1P9A4"/>
<proteinExistence type="predicted"/>
<protein>
    <submittedName>
        <fullName evidence="1">Uncharacterized protein</fullName>
    </submittedName>
</protein>
<gene>
    <name evidence="1" type="ORF">OMM_08132</name>
</gene>
<accession>A0A1V1P9A4</accession>
<evidence type="ECO:0000313" key="2">
    <source>
        <dbReference type="Proteomes" id="UP000189670"/>
    </source>
</evidence>
<dbReference type="EMBL" id="ATBP01000269">
    <property type="protein sequence ID" value="ETR71431.1"/>
    <property type="molecule type" value="Genomic_DNA"/>
</dbReference>
<dbReference type="Proteomes" id="UP000189670">
    <property type="component" value="Unassembled WGS sequence"/>
</dbReference>
<sequence>MQRLKETLKDEKISLAERYRKAMEALLIEAEYGNTIEVYQEKIKLEQKELLGNIFRLGRISLFFITLDHKTAAYFNVAQKKWTVLDNRYLADVHAAIEMGSKRRPIELLCLPIGKLIVN</sequence>
<organism evidence="1 2">
    <name type="scientific">Candidatus Magnetoglobus multicellularis str. Araruama</name>
    <dbReference type="NCBI Taxonomy" id="890399"/>
    <lineage>
        <taxon>Bacteria</taxon>
        <taxon>Pseudomonadati</taxon>
        <taxon>Thermodesulfobacteriota</taxon>
        <taxon>Desulfobacteria</taxon>
        <taxon>Desulfobacterales</taxon>
        <taxon>Desulfobacteraceae</taxon>
        <taxon>Candidatus Magnetoglobus</taxon>
    </lineage>
</organism>